<reference evidence="8 9" key="1">
    <citation type="journal article" date="2024" name="J. Plant Pathol.">
        <title>Sequence and assembly of the genome of Seiridium unicorne, isolate CBS 538.82, causal agent of cypress canker disease.</title>
        <authorList>
            <person name="Scali E."/>
            <person name="Rocca G.D."/>
            <person name="Danti R."/>
            <person name="Garbelotto M."/>
            <person name="Barberini S."/>
            <person name="Baroncelli R."/>
            <person name="Emiliani G."/>
        </authorList>
    </citation>
    <scope>NUCLEOTIDE SEQUENCE [LARGE SCALE GENOMIC DNA]</scope>
    <source>
        <strain evidence="8 9">BM-138-508</strain>
    </source>
</reference>
<dbReference type="PANTHER" id="PTHR24305:SF232">
    <property type="entry name" value="P450, PUTATIVE (EUROFUNG)-RELATED"/>
    <property type="match status" value="1"/>
</dbReference>
<keyword evidence="6" id="KW-0503">Monooxygenase</keyword>
<keyword evidence="7" id="KW-0812">Transmembrane</keyword>
<keyword evidence="5 6" id="KW-0408">Iron</keyword>
<evidence type="ECO:0000256" key="6">
    <source>
        <dbReference type="RuleBase" id="RU000461"/>
    </source>
</evidence>
<dbReference type="Gene3D" id="1.10.630.10">
    <property type="entry name" value="Cytochrome P450"/>
    <property type="match status" value="1"/>
</dbReference>
<keyword evidence="6" id="KW-0560">Oxidoreductase</keyword>
<keyword evidence="9" id="KW-1185">Reference proteome</keyword>
<dbReference type="InterPro" id="IPR001128">
    <property type="entry name" value="Cyt_P450"/>
</dbReference>
<comment type="similarity">
    <text evidence="2 6">Belongs to the cytochrome P450 family.</text>
</comment>
<feature type="transmembrane region" description="Helical" evidence="7">
    <location>
        <begin position="6"/>
        <end position="27"/>
    </location>
</feature>
<dbReference type="InterPro" id="IPR017972">
    <property type="entry name" value="Cyt_P450_CS"/>
</dbReference>
<gene>
    <name evidence="8" type="ORF">SUNI508_09182</name>
</gene>
<organism evidence="8 9">
    <name type="scientific">Seiridium unicorne</name>
    <dbReference type="NCBI Taxonomy" id="138068"/>
    <lineage>
        <taxon>Eukaryota</taxon>
        <taxon>Fungi</taxon>
        <taxon>Dikarya</taxon>
        <taxon>Ascomycota</taxon>
        <taxon>Pezizomycotina</taxon>
        <taxon>Sordariomycetes</taxon>
        <taxon>Xylariomycetidae</taxon>
        <taxon>Amphisphaeriales</taxon>
        <taxon>Sporocadaceae</taxon>
        <taxon>Seiridium</taxon>
    </lineage>
</organism>
<evidence type="ECO:0000256" key="3">
    <source>
        <dbReference type="ARBA" id="ARBA00022617"/>
    </source>
</evidence>
<protein>
    <submittedName>
        <fullName evidence="8">Pisatin demethylase</fullName>
    </submittedName>
</protein>
<dbReference type="Proteomes" id="UP001408356">
    <property type="component" value="Unassembled WGS sequence"/>
</dbReference>
<dbReference type="InterPro" id="IPR036396">
    <property type="entry name" value="Cyt_P450_sf"/>
</dbReference>
<evidence type="ECO:0000256" key="1">
    <source>
        <dbReference type="ARBA" id="ARBA00001971"/>
    </source>
</evidence>
<accession>A0ABR2UQM0</accession>
<dbReference type="SUPFAM" id="SSF48264">
    <property type="entry name" value="Cytochrome P450"/>
    <property type="match status" value="1"/>
</dbReference>
<evidence type="ECO:0000313" key="8">
    <source>
        <dbReference type="EMBL" id="KAK9416943.1"/>
    </source>
</evidence>
<dbReference type="PANTHER" id="PTHR24305">
    <property type="entry name" value="CYTOCHROME P450"/>
    <property type="match status" value="1"/>
</dbReference>
<evidence type="ECO:0000313" key="9">
    <source>
        <dbReference type="Proteomes" id="UP001408356"/>
    </source>
</evidence>
<keyword evidence="4 6" id="KW-0479">Metal-binding</keyword>
<evidence type="ECO:0000256" key="2">
    <source>
        <dbReference type="ARBA" id="ARBA00010617"/>
    </source>
</evidence>
<dbReference type="InterPro" id="IPR050121">
    <property type="entry name" value="Cytochrome_P450_monoxygenase"/>
</dbReference>
<dbReference type="Pfam" id="PF00067">
    <property type="entry name" value="p450"/>
    <property type="match status" value="1"/>
</dbReference>
<sequence length="523" mass="58196">MEVSTLLLGFISHYVLSYCLFALCVLFKVHMWARVIRLQKSSLSQVPGPRLAKWTRLWIAKALSTGRSHEVWTETNAKYGRLARIGPKHVITDDPAITRRILAARSGYERGPAFDSLRMDPMIPNIISERDGKKHSLIRAMVAPSFTGRSIPVIESIMDEQILVWVESLQRSSSQVIDIGQKIQFLTVDIITRLCLGDAVGCIRNNRDMYGLLQTVETGNLVVQYLSVFTELNTLLFSLSRIPVLRKALFPNVTNSRGVGRLMGLVHEVAKKRPLLHDGDDDLVSALLERGMPAEQIDSEVIVALAGGSDTTSTSVQSTLLCIATNPRVYATLRSEIRTALREGKISRPIRDAEAKQLVYLQAVVLEGLRKHPPLSQLRERVVPAGGDSLGGYHLPAGTLVGLNGWGTQLKTEIYGDDAALFRPERWLTGDEERLRKMHACHSLIFGHGATKCLGVAMAMMEIPKVVFELLRNFDVSVADPHRPWTSRCYGIFHQKGFRVVLRPVDEEVEPPAYEPAAQALIV</sequence>
<evidence type="ECO:0000256" key="7">
    <source>
        <dbReference type="SAM" id="Phobius"/>
    </source>
</evidence>
<name>A0ABR2UQM0_9PEZI</name>
<evidence type="ECO:0000256" key="5">
    <source>
        <dbReference type="ARBA" id="ARBA00023004"/>
    </source>
</evidence>
<proteinExistence type="inferred from homology"/>
<dbReference type="CDD" id="cd11060">
    <property type="entry name" value="CYP57A1-like"/>
    <property type="match status" value="1"/>
</dbReference>
<keyword evidence="7" id="KW-1133">Transmembrane helix</keyword>
<dbReference type="PRINTS" id="PR00385">
    <property type="entry name" value="P450"/>
</dbReference>
<evidence type="ECO:0000256" key="4">
    <source>
        <dbReference type="ARBA" id="ARBA00022723"/>
    </source>
</evidence>
<comment type="cofactor">
    <cofactor evidence="1">
        <name>heme</name>
        <dbReference type="ChEBI" id="CHEBI:30413"/>
    </cofactor>
</comment>
<dbReference type="PROSITE" id="PS00086">
    <property type="entry name" value="CYTOCHROME_P450"/>
    <property type="match status" value="1"/>
</dbReference>
<keyword evidence="7" id="KW-0472">Membrane</keyword>
<comment type="caution">
    <text evidence="8">The sequence shown here is derived from an EMBL/GenBank/DDBJ whole genome shotgun (WGS) entry which is preliminary data.</text>
</comment>
<dbReference type="EMBL" id="JARVKF010000402">
    <property type="protein sequence ID" value="KAK9416943.1"/>
    <property type="molecule type" value="Genomic_DNA"/>
</dbReference>
<keyword evidence="3 6" id="KW-0349">Heme</keyword>